<dbReference type="Pfam" id="PF00588">
    <property type="entry name" value="SpoU_methylase"/>
    <property type="match status" value="1"/>
</dbReference>
<dbReference type="SUPFAM" id="SSF55315">
    <property type="entry name" value="L30e-like"/>
    <property type="match status" value="1"/>
</dbReference>
<proteinExistence type="inferred from homology"/>
<dbReference type="FunFam" id="3.40.1280.10:FF:000008">
    <property type="entry name" value="Group 3 RNA methyltransferase TrmH"/>
    <property type="match status" value="1"/>
</dbReference>
<dbReference type="RefSeq" id="WP_116050285.1">
    <property type="nucleotide sequence ID" value="NZ_QUBQ01000010.1"/>
</dbReference>
<evidence type="ECO:0000313" key="5">
    <source>
        <dbReference type="EMBL" id="REK69166.1"/>
    </source>
</evidence>
<dbReference type="GO" id="GO:0006396">
    <property type="term" value="P:RNA processing"/>
    <property type="evidence" value="ECO:0007669"/>
    <property type="project" value="InterPro"/>
</dbReference>
<dbReference type="AlphaFoldDB" id="A0A371P1G9"/>
<dbReference type="SUPFAM" id="SSF75217">
    <property type="entry name" value="alpha/beta knot"/>
    <property type="match status" value="1"/>
</dbReference>
<dbReference type="CDD" id="cd18103">
    <property type="entry name" value="SpoU-like_RlmB"/>
    <property type="match status" value="1"/>
</dbReference>
<name>A0A371P1G9_9BACL</name>
<organism evidence="5 6">
    <name type="scientific">Paenibacillus paeoniae</name>
    <dbReference type="NCBI Taxonomy" id="2292705"/>
    <lineage>
        <taxon>Bacteria</taxon>
        <taxon>Bacillati</taxon>
        <taxon>Bacillota</taxon>
        <taxon>Bacilli</taxon>
        <taxon>Bacillales</taxon>
        <taxon>Paenibacillaceae</taxon>
        <taxon>Paenibacillus</taxon>
    </lineage>
</organism>
<dbReference type="Pfam" id="PF08032">
    <property type="entry name" value="SpoU_sub_bind"/>
    <property type="match status" value="1"/>
</dbReference>
<dbReference type="EMBL" id="QUBQ01000010">
    <property type="protein sequence ID" value="REK69166.1"/>
    <property type="molecule type" value="Genomic_DNA"/>
</dbReference>
<gene>
    <name evidence="5" type="ORF">DX130_25905</name>
</gene>
<evidence type="ECO:0000256" key="2">
    <source>
        <dbReference type="ARBA" id="ARBA00022603"/>
    </source>
</evidence>
<dbReference type="InterPro" id="IPR029026">
    <property type="entry name" value="tRNA_m1G_MTases_N"/>
</dbReference>
<dbReference type="GO" id="GO:0008173">
    <property type="term" value="F:RNA methyltransferase activity"/>
    <property type="evidence" value="ECO:0007669"/>
    <property type="project" value="InterPro"/>
</dbReference>
<sequence length="251" mass="27190">MSVEVNQDELIAGKHPVLEALRSGREINKIWIAEGSQKSVTQSITAEAKNQGIVVQFVDKRKLDNMAQGVAHQGVIAQAAAFAYVEVEELLQIAKSKEETPFLLLLDEIEDPHNLGSILRTAECTGVHGVIIPKRRAAGLTATVLKTSAGAAEHVPVARVTNLAQTIDKLKEAGVWVAGTDVSAKQDVYKTKFDMPLAIVIGNESKGMGRLIKEKCDFLVKLPMLGQLNSLNASVAAGVLMYEVVRQRRSE</sequence>
<dbReference type="GO" id="GO:0003723">
    <property type="term" value="F:RNA binding"/>
    <property type="evidence" value="ECO:0007669"/>
    <property type="project" value="InterPro"/>
</dbReference>
<dbReference type="OrthoDB" id="9794400at2"/>
<comment type="similarity">
    <text evidence="1">Belongs to the class IV-like SAM-binding methyltransferase superfamily. RNA methyltransferase TrmH family.</text>
</comment>
<dbReference type="GO" id="GO:0032259">
    <property type="term" value="P:methylation"/>
    <property type="evidence" value="ECO:0007669"/>
    <property type="project" value="UniProtKB-KW"/>
</dbReference>
<dbReference type="PANTHER" id="PTHR46429">
    <property type="entry name" value="23S RRNA (GUANOSINE-2'-O-)-METHYLTRANSFERASE RLMB"/>
    <property type="match status" value="1"/>
</dbReference>
<reference evidence="5 6" key="1">
    <citation type="submission" date="2018-08" db="EMBL/GenBank/DDBJ databases">
        <title>Paenibacillus sp. M4BSY-1, whole genome shotgun sequence.</title>
        <authorList>
            <person name="Tuo L."/>
        </authorList>
    </citation>
    <scope>NUCLEOTIDE SEQUENCE [LARGE SCALE GENOMIC DNA]</scope>
    <source>
        <strain evidence="5 6">M4BSY-1</strain>
    </source>
</reference>
<dbReference type="SMART" id="SM00967">
    <property type="entry name" value="SpoU_sub_bind"/>
    <property type="match status" value="1"/>
</dbReference>
<dbReference type="InterPro" id="IPR029028">
    <property type="entry name" value="Alpha/beta_knot_MTases"/>
</dbReference>
<comment type="caution">
    <text evidence="5">The sequence shown here is derived from an EMBL/GenBank/DDBJ whole genome shotgun (WGS) entry which is preliminary data.</text>
</comment>
<dbReference type="Gene3D" id="3.40.1280.10">
    <property type="match status" value="1"/>
</dbReference>
<dbReference type="Gene3D" id="3.30.1330.30">
    <property type="match status" value="1"/>
</dbReference>
<dbReference type="NCBIfam" id="TIGR00186">
    <property type="entry name" value="rRNA_methyl_3"/>
    <property type="match status" value="1"/>
</dbReference>
<dbReference type="PANTHER" id="PTHR46429:SF1">
    <property type="entry name" value="23S RRNA (GUANOSINE-2'-O-)-METHYLTRANSFERASE RLMB"/>
    <property type="match status" value="1"/>
</dbReference>
<dbReference type="InterPro" id="IPR029064">
    <property type="entry name" value="Ribosomal_eL30-like_sf"/>
</dbReference>
<dbReference type="GO" id="GO:0005829">
    <property type="term" value="C:cytosol"/>
    <property type="evidence" value="ECO:0007669"/>
    <property type="project" value="TreeGrafter"/>
</dbReference>
<evidence type="ECO:0000259" key="4">
    <source>
        <dbReference type="SMART" id="SM00967"/>
    </source>
</evidence>
<accession>A0A371P1G9</accession>
<keyword evidence="6" id="KW-1185">Reference proteome</keyword>
<protein>
    <submittedName>
        <fullName evidence="5">23S rRNA (Guanosine(2251)-2'-O)-methyltransferase RlmB</fullName>
    </submittedName>
</protein>
<evidence type="ECO:0000256" key="1">
    <source>
        <dbReference type="ARBA" id="ARBA00007228"/>
    </source>
</evidence>
<evidence type="ECO:0000313" key="6">
    <source>
        <dbReference type="Proteomes" id="UP000261905"/>
    </source>
</evidence>
<dbReference type="InterPro" id="IPR001537">
    <property type="entry name" value="SpoU_MeTrfase"/>
</dbReference>
<feature type="domain" description="RNA 2-O ribose methyltransferase substrate binding" evidence="4">
    <location>
        <begin position="10"/>
        <end position="85"/>
    </location>
</feature>
<dbReference type="InterPro" id="IPR013123">
    <property type="entry name" value="SpoU_subst-bd"/>
</dbReference>
<keyword evidence="2 5" id="KW-0489">Methyltransferase</keyword>
<dbReference type="InterPro" id="IPR004441">
    <property type="entry name" value="rRNA_MeTrfase_TrmH"/>
</dbReference>
<evidence type="ECO:0000256" key="3">
    <source>
        <dbReference type="ARBA" id="ARBA00022679"/>
    </source>
</evidence>
<keyword evidence="3 5" id="KW-0808">Transferase</keyword>
<dbReference type="Proteomes" id="UP000261905">
    <property type="component" value="Unassembled WGS sequence"/>
</dbReference>